<organism evidence="9 10">
    <name type="scientific">Parendozoicomonas haliclonae</name>
    <dbReference type="NCBI Taxonomy" id="1960125"/>
    <lineage>
        <taxon>Bacteria</taxon>
        <taxon>Pseudomonadati</taxon>
        <taxon>Pseudomonadota</taxon>
        <taxon>Gammaproteobacteria</taxon>
        <taxon>Oceanospirillales</taxon>
        <taxon>Endozoicomonadaceae</taxon>
        <taxon>Parendozoicomonas</taxon>
    </lineage>
</organism>
<sequence>MLIIPVEQKPDWRRPPLVTLFLILINCLIFIFYQLPDDERIEKALSSYQESGLLEHEEELYLRHIRYEPWLRAALLESRDAGDTETIVVSLLHDLSFDEAVREQPGFEGSEWQAQRETIEEQRNAISYIGFGYKPSDPSIIDAITSMFLHGDFGHLFGNMLFLFIFGFGLEATLGRKAYLGIYLLTGFGATILYQLVEWNSFSYGVGASGAISGLMGSYLAVYGLKRIRFFMTVGFYFNNFSAPAAVVFPFWLGKELLYGLFGGDSVNQWAHAGGLISGFGLVYLMKMKGFVIQETALTEEEPENLETPYQKDRRQLESYMTDLQLFKAMSLCQQLIEKYPGDRYFLQTAWNLFEELPDHALYSPVVDSILSLPVTEGDSEFVARVYRNYRAAKNVLPECDETCCTLAERFLQPQWQKECTELVIHLTRKRYKAEQFGPVLRTLSRQMRNIDKEKSQYFKAYADKFIPEQAGKETVPA</sequence>
<dbReference type="RefSeq" id="WP_087109175.1">
    <property type="nucleotide sequence ID" value="NZ_CBCSCN010000002.1"/>
</dbReference>
<feature type="transmembrane region" description="Helical" evidence="7">
    <location>
        <begin position="153"/>
        <end position="171"/>
    </location>
</feature>
<evidence type="ECO:0000256" key="3">
    <source>
        <dbReference type="ARBA" id="ARBA00022692"/>
    </source>
</evidence>
<evidence type="ECO:0000313" key="10">
    <source>
        <dbReference type="Proteomes" id="UP000196573"/>
    </source>
</evidence>
<dbReference type="Gene3D" id="1.20.1540.10">
    <property type="entry name" value="Rhomboid-like"/>
    <property type="match status" value="1"/>
</dbReference>
<feature type="transmembrane region" description="Helical" evidence="7">
    <location>
        <begin position="178"/>
        <end position="196"/>
    </location>
</feature>
<dbReference type="InterPro" id="IPR050925">
    <property type="entry name" value="Rhomboid_protease_S54"/>
</dbReference>
<evidence type="ECO:0000256" key="7">
    <source>
        <dbReference type="SAM" id="Phobius"/>
    </source>
</evidence>
<dbReference type="InterPro" id="IPR022764">
    <property type="entry name" value="Peptidase_S54_rhomboid_dom"/>
</dbReference>
<name>A0A1X7AJ31_9GAMM</name>
<feature type="transmembrane region" description="Helical" evidence="7">
    <location>
        <begin position="234"/>
        <end position="253"/>
    </location>
</feature>
<evidence type="ECO:0000256" key="6">
    <source>
        <dbReference type="ARBA" id="ARBA00023136"/>
    </source>
</evidence>
<dbReference type="AlphaFoldDB" id="A0A1X7AJ31"/>
<dbReference type="Pfam" id="PF01694">
    <property type="entry name" value="Rhomboid"/>
    <property type="match status" value="1"/>
</dbReference>
<keyword evidence="3 7" id="KW-0812">Transmembrane</keyword>
<keyword evidence="5 7" id="KW-1133">Transmembrane helix</keyword>
<feature type="transmembrane region" description="Helical" evidence="7">
    <location>
        <begin position="17"/>
        <end position="35"/>
    </location>
</feature>
<dbReference type="EMBL" id="FWPT01000004">
    <property type="protein sequence ID" value="SMA45305.1"/>
    <property type="molecule type" value="Genomic_DNA"/>
</dbReference>
<evidence type="ECO:0000256" key="1">
    <source>
        <dbReference type="ARBA" id="ARBA00004141"/>
    </source>
</evidence>
<feature type="transmembrane region" description="Helical" evidence="7">
    <location>
        <begin position="269"/>
        <end position="286"/>
    </location>
</feature>
<dbReference type="PANTHER" id="PTHR43731">
    <property type="entry name" value="RHOMBOID PROTEASE"/>
    <property type="match status" value="1"/>
</dbReference>
<dbReference type="SUPFAM" id="SSF144091">
    <property type="entry name" value="Rhomboid-like"/>
    <property type="match status" value="1"/>
</dbReference>
<feature type="transmembrane region" description="Helical" evidence="7">
    <location>
        <begin position="202"/>
        <end position="222"/>
    </location>
</feature>
<comment type="subcellular location">
    <subcellularLocation>
        <location evidence="1">Membrane</location>
        <topology evidence="1">Multi-pass membrane protein</topology>
    </subcellularLocation>
</comment>
<evidence type="ECO:0000313" key="9">
    <source>
        <dbReference type="EMBL" id="SMA45305.1"/>
    </source>
</evidence>
<keyword evidence="10" id="KW-1185">Reference proteome</keyword>
<keyword evidence="6 7" id="KW-0472">Membrane</keyword>
<reference evidence="9 10" key="1">
    <citation type="submission" date="2017-03" db="EMBL/GenBank/DDBJ databases">
        <authorList>
            <person name="Afonso C.L."/>
            <person name="Miller P.J."/>
            <person name="Scott M.A."/>
            <person name="Spackman E."/>
            <person name="Goraichik I."/>
            <person name="Dimitrov K.M."/>
            <person name="Suarez D.L."/>
            <person name="Swayne D.E."/>
        </authorList>
    </citation>
    <scope>NUCLEOTIDE SEQUENCE [LARGE SCALE GENOMIC DNA]</scope>
    <source>
        <strain evidence="9">SB41UT1</strain>
    </source>
</reference>
<dbReference type="Proteomes" id="UP000196573">
    <property type="component" value="Unassembled WGS sequence"/>
</dbReference>
<gene>
    <name evidence="9" type="ORF">EHSB41UT_01882</name>
</gene>
<dbReference type="GO" id="GO:0004252">
    <property type="term" value="F:serine-type endopeptidase activity"/>
    <property type="evidence" value="ECO:0007669"/>
    <property type="project" value="InterPro"/>
</dbReference>
<dbReference type="GO" id="GO:0016020">
    <property type="term" value="C:membrane"/>
    <property type="evidence" value="ECO:0007669"/>
    <property type="project" value="UniProtKB-SubCell"/>
</dbReference>
<protein>
    <submittedName>
        <fullName evidence="9">Rhomboid family protein</fullName>
    </submittedName>
</protein>
<feature type="domain" description="Peptidase S54 rhomboid" evidence="8">
    <location>
        <begin position="141"/>
        <end position="286"/>
    </location>
</feature>
<evidence type="ECO:0000256" key="5">
    <source>
        <dbReference type="ARBA" id="ARBA00022989"/>
    </source>
</evidence>
<proteinExistence type="inferred from homology"/>
<accession>A0A1X7AJ31</accession>
<dbReference type="OrthoDB" id="9814037at2"/>
<keyword evidence="4" id="KW-0378">Hydrolase</keyword>
<dbReference type="PANTHER" id="PTHR43731:SF14">
    <property type="entry name" value="PRESENILIN-ASSOCIATED RHOMBOID-LIKE PROTEIN, MITOCHONDRIAL"/>
    <property type="match status" value="1"/>
</dbReference>
<evidence type="ECO:0000256" key="4">
    <source>
        <dbReference type="ARBA" id="ARBA00022801"/>
    </source>
</evidence>
<comment type="similarity">
    <text evidence="2">Belongs to the peptidase S54 family.</text>
</comment>
<dbReference type="InterPro" id="IPR035952">
    <property type="entry name" value="Rhomboid-like_sf"/>
</dbReference>
<evidence type="ECO:0000259" key="8">
    <source>
        <dbReference type="Pfam" id="PF01694"/>
    </source>
</evidence>
<evidence type="ECO:0000256" key="2">
    <source>
        <dbReference type="ARBA" id="ARBA00009045"/>
    </source>
</evidence>